<feature type="compositionally biased region" description="Low complexity" evidence="1">
    <location>
        <begin position="56"/>
        <end position="85"/>
    </location>
</feature>
<keyword evidence="3" id="KW-1185">Reference proteome</keyword>
<gene>
    <name evidence="2" type="ORF">BpHYR1_037287</name>
</gene>
<dbReference type="AlphaFoldDB" id="A0A3M7R746"/>
<sequence length="94" mass="10660">MSNSWANFLSKIASLINKVMKFIKAVNIAFDIICTGRDIAKLTNDKISKKINNIINNSNRTNSNQAHTQTELETQQQETYESQQTVLIETRQSA</sequence>
<evidence type="ECO:0000313" key="3">
    <source>
        <dbReference type="Proteomes" id="UP000276133"/>
    </source>
</evidence>
<evidence type="ECO:0000313" key="2">
    <source>
        <dbReference type="EMBL" id="RNA19452.1"/>
    </source>
</evidence>
<reference evidence="2 3" key="1">
    <citation type="journal article" date="2018" name="Sci. Rep.">
        <title>Genomic signatures of local adaptation to the degree of environmental predictability in rotifers.</title>
        <authorList>
            <person name="Franch-Gras L."/>
            <person name="Hahn C."/>
            <person name="Garcia-Roger E.M."/>
            <person name="Carmona M.J."/>
            <person name="Serra M."/>
            <person name="Gomez A."/>
        </authorList>
    </citation>
    <scope>NUCLEOTIDE SEQUENCE [LARGE SCALE GENOMIC DNA]</scope>
    <source>
        <strain evidence="2">HYR1</strain>
    </source>
</reference>
<proteinExistence type="predicted"/>
<evidence type="ECO:0000256" key="1">
    <source>
        <dbReference type="SAM" id="MobiDB-lite"/>
    </source>
</evidence>
<dbReference type="EMBL" id="REGN01004041">
    <property type="protein sequence ID" value="RNA19452.1"/>
    <property type="molecule type" value="Genomic_DNA"/>
</dbReference>
<dbReference type="Proteomes" id="UP000276133">
    <property type="component" value="Unassembled WGS sequence"/>
</dbReference>
<comment type="caution">
    <text evidence="2">The sequence shown here is derived from an EMBL/GenBank/DDBJ whole genome shotgun (WGS) entry which is preliminary data.</text>
</comment>
<accession>A0A3M7R746</accession>
<protein>
    <submittedName>
        <fullName evidence="2">Uncharacterized protein</fullName>
    </submittedName>
</protein>
<organism evidence="2 3">
    <name type="scientific">Brachionus plicatilis</name>
    <name type="common">Marine rotifer</name>
    <name type="synonym">Brachionus muelleri</name>
    <dbReference type="NCBI Taxonomy" id="10195"/>
    <lineage>
        <taxon>Eukaryota</taxon>
        <taxon>Metazoa</taxon>
        <taxon>Spiralia</taxon>
        <taxon>Gnathifera</taxon>
        <taxon>Rotifera</taxon>
        <taxon>Eurotatoria</taxon>
        <taxon>Monogononta</taxon>
        <taxon>Pseudotrocha</taxon>
        <taxon>Ploima</taxon>
        <taxon>Brachionidae</taxon>
        <taxon>Brachionus</taxon>
    </lineage>
</organism>
<feature type="region of interest" description="Disordered" evidence="1">
    <location>
        <begin position="56"/>
        <end position="94"/>
    </location>
</feature>
<name>A0A3M7R746_BRAPC</name>
<feature type="non-terminal residue" evidence="2">
    <location>
        <position position="94"/>
    </location>
</feature>